<evidence type="ECO:0000256" key="6">
    <source>
        <dbReference type="ARBA" id="ARBA00023053"/>
    </source>
</evidence>
<proteinExistence type="inferred from homology"/>
<dbReference type="Gene3D" id="1.10.287.770">
    <property type="entry name" value="YojJ-like"/>
    <property type="match status" value="1"/>
</dbReference>
<dbReference type="PANTHER" id="PTHR11690">
    <property type="entry name" value="AMILORIDE-SENSITIVE SODIUM CHANNEL-RELATED"/>
    <property type="match status" value="1"/>
</dbReference>
<evidence type="ECO:0000256" key="5">
    <source>
        <dbReference type="ARBA" id="ARBA00022989"/>
    </source>
</evidence>
<dbReference type="GO" id="GO:0005886">
    <property type="term" value="C:plasma membrane"/>
    <property type="evidence" value="ECO:0007669"/>
    <property type="project" value="TreeGrafter"/>
</dbReference>
<feature type="compositionally biased region" description="Pro residues" evidence="13">
    <location>
        <begin position="210"/>
        <end position="222"/>
    </location>
</feature>
<feature type="region of interest" description="Disordered" evidence="13">
    <location>
        <begin position="204"/>
        <end position="227"/>
    </location>
</feature>
<keyword evidence="3 12" id="KW-0894">Sodium channel</keyword>
<dbReference type="PANTHER" id="PTHR11690:SF248">
    <property type="entry name" value="PICKPOCKET 17, ISOFORM A"/>
    <property type="match status" value="1"/>
</dbReference>
<evidence type="ECO:0000256" key="10">
    <source>
        <dbReference type="ARBA" id="ARBA00023201"/>
    </source>
</evidence>
<feature type="compositionally biased region" description="Basic and acidic residues" evidence="13">
    <location>
        <begin position="67"/>
        <end position="79"/>
    </location>
</feature>
<evidence type="ECO:0000256" key="2">
    <source>
        <dbReference type="ARBA" id="ARBA00022448"/>
    </source>
</evidence>
<protein>
    <submittedName>
        <fullName evidence="15">Uncharacterized protein</fullName>
    </submittedName>
</protein>
<dbReference type="EMBL" id="KB199650">
    <property type="protein sequence ID" value="ESP05673.1"/>
    <property type="molecule type" value="Genomic_DNA"/>
</dbReference>
<dbReference type="GeneID" id="20235702"/>
<dbReference type="HOGENOM" id="CLU_020415_3_1_1"/>
<dbReference type="PRINTS" id="PR01078">
    <property type="entry name" value="AMINACHANNEL"/>
</dbReference>
<keyword evidence="8 14" id="KW-0472">Membrane</keyword>
<organism evidence="15 16">
    <name type="scientific">Lottia gigantea</name>
    <name type="common">Giant owl limpet</name>
    <dbReference type="NCBI Taxonomy" id="225164"/>
    <lineage>
        <taxon>Eukaryota</taxon>
        <taxon>Metazoa</taxon>
        <taxon>Spiralia</taxon>
        <taxon>Lophotrochozoa</taxon>
        <taxon>Mollusca</taxon>
        <taxon>Gastropoda</taxon>
        <taxon>Patellogastropoda</taxon>
        <taxon>Lottioidea</taxon>
        <taxon>Lottiidae</taxon>
        <taxon>Lottia</taxon>
    </lineage>
</organism>
<dbReference type="InterPro" id="IPR001873">
    <property type="entry name" value="ENaC"/>
</dbReference>
<evidence type="ECO:0000256" key="14">
    <source>
        <dbReference type="SAM" id="Phobius"/>
    </source>
</evidence>
<comment type="similarity">
    <text evidence="12">Belongs to the amiloride-sensitive sodium channel (TC 1.A.6) family.</text>
</comment>
<keyword evidence="11 12" id="KW-0407">Ion channel</keyword>
<evidence type="ECO:0000256" key="8">
    <source>
        <dbReference type="ARBA" id="ARBA00023136"/>
    </source>
</evidence>
<keyword evidence="5 14" id="KW-1133">Transmembrane helix</keyword>
<dbReference type="InterPro" id="IPR020903">
    <property type="entry name" value="ENaC_CS"/>
</dbReference>
<dbReference type="FunFam" id="1.10.287.770:FF:000001">
    <property type="entry name" value="Acid-sensing ion channel subunit 1"/>
    <property type="match status" value="1"/>
</dbReference>
<evidence type="ECO:0000313" key="16">
    <source>
        <dbReference type="Proteomes" id="UP000030746"/>
    </source>
</evidence>
<gene>
    <name evidence="15" type="ORF">LOTGIDRAFT_152541</name>
</gene>
<dbReference type="AlphaFoldDB" id="V4B582"/>
<keyword evidence="4 12" id="KW-0812">Transmembrane</keyword>
<feature type="transmembrane region" description="Helical" evidence="14">
    <location>
        <begin position="127"/>
        <end position="148"/>
    </location>
</feature>
<comment type="subcellular location">
    <subcellularLocation>
        <location evidence="1">Membrane</location>
        <topology evidence="1">Multi-pass membrane protein</topology>
    </subcellularLocation>
</comment>
<evidence type="ECO:0000256" key="1">
    <source>
        <dbReference type="ARBA" id="ARBA00004141"/>
    </source>
</evidence>
<evidence type="ECO:0000256" key="13">
    <source>
        <dbReference type="SAM" id="MobiDB-lite"/>
    </source>
</evidence>
<feature type="region of interest" description="Disordered" evidence="13">
    <location>
        <begin position="33"/>
        <end position="96"/>
    </location>
</feature>
<keyword evidence="16" id="KW-1185">Reference proteome</keyword>
<dbReference type="Gene3D" id="2.60.470.10">
    <property type="entry name" value="Acid-sensing ion channels like domains"/>
    <property type="match status" value="1"/>
</dbReference>
<reference evidence="15 16" key="1">
    <citation type="journal article" date="2013" name="Nature">
        <title>Insights into bilaterian evolution from three spiralian genomes.</title>
        <authorList>
            <person name="Simakov O."/>
            <person name="Marletaz F."/>
            <person name="Cho S.J."/>
            <person name="Edsinger-Gonzales E."/>
            <person name="Havlak P."/>
            <person name="Hellsten U."/>
            <person name="Kuo D.H."/>
            <person name="Larsson T."/>
            <person name="Lv J."/>
            <person name="Arendt D."/>
            <person name="Savage R."/>
            <person name="Osoegawa K."/>
            <person name="de Jong P."/>
            <person name="Grimwood J."/>
            <person name="Chapman J.A."/>
            <person name="Shapiro H."/>
            <person name="Aerts A."/>
            <person name="Otillar R.P."/>
            <person name="Terry A.Y."/>
            <person name="Boore J.L."/>
            <person name="Grigoriev I.V."/>
            <person name="Lindberg D.R."/>
            <person name="Seaver E.C."/>
            <person name="Weisblat D.A."/>
            <person name="Putnam N.H."/>
            <person name="Rokhsar D.S."/>
        </authorList>
    </citation>
    <scope>NUCLEOTIDE SEQUENCE [LARGE SCALE GENOMIC DNA]</scope>
</reference>
<dbReference type="KEGG" id="lgi:LOTGIDRAFT_152541"/>
<dbReference type="GO" id="GO:0015280">
    <property type="term" value="F:ligand-gated sodium channel activity"/>
    <property type="evidence" value="ECO:0007669"/>
    <property type="project" value="TreeGrafter"/>
</dbReference>
<keyword evidence="6" id="KW-0915">Sodium</keyword>
<evidence type="ECO:0000256" key="3">
    <source>
        <dbReference type="ARBA" id="ARBA00022461"/>
    </source>
</evidence>
<keyword evidence="2 12" id="KW-0813">Transport</keyword>
<evidence type="ECO:0000256" key="12">
    <source>
        <dbReference type="RuleBase" id="RU000679"/>
    </source>
</evidence>
<dbReference type="OrthoDB" id="6021021at2759"/>
<evidence type="ECO:0000313" key="15">
    <source>
        <dbReference type="EMBL" id="ESP05673.1"/>
    </source>
</evidence>
<feature type="compositionally biased region" description="Polar residues" evidence="13">
    <location>
        <begin position="80"/>
        <end position="89"/>
    </location>
</feature>
<evidence type="ECO:0000256" key="9">
    <source>
        <dbReference type="ARBA" id="ARBA00023180"/>
    </source>
</evidence>
<accession>V4B582</accession>
<keyword evidence="10 12" id="KW-0739">Sodium transport</keyword>
<evidence type="ECO:0000256" key="7">
    <source>
        <dbReference type="ARBA" id="ARBA00023065"/>
    </source>
</evidence>
<dbReference type="OMA" id="SICKERS"/>
<keyword evidence="9" id="KW-0325">Glycoprotein</keyword>
<feature type="compositionally biased region" description="Basic and acidic residues" evidence="13">
    <location>
        <begin position="39"/>
        <end position="58"/>
    </location>
</feature>
<dbReference type="PROSITE" id="PS01206">
    <property type="entry name" value="ASC"/>
    <property type="match status" value="1"/>
</dbReference>
<evidence type="ECO:0000256" key="4">
    <source>
        <dbReference type="ARBA" id="ARBA00022692"/>
    </source>
</evidence>
<dbReference type="CTD" id="20235702"/>
<evidence type="ECO:0000256" key="11">
    <source>
        <dbReference type="ARBA" id="ARBA00023303"/>
    </source>
</evidence>
<keyword evidence="7 12" id="KW-0406">Ion transport</keyword>
<dbReference type="Proteomes" id="UP000030746">
    <property type="component" value="Unassembled WGS sequence"/>
</dbReference>
<dbReference type="RefSeq" id="XP_009044218.1">
    <property type="nucleotide sequence ID" value="XM_009045970.1"/>
</dbReference>
<name>V4B582_LOTGI</name>
<sequence length="619" mass="71383">MYARSPLNIYTGREPDHYYNGGLDNISSVNSFSSNKQYSDPREIYSHDSRPKMKEESYTNRNSYGERYLESGKSSESRPSHTGTTSETGSDGKPSRTYKRVAVRFAERTSLQGIPYINISKTWYAKAAWTLIFLGATGGMIYHLYYLFSIYLEFDVKTQVALGFDTLAFPAVTVCNVNPIMKRRLHLASQELRDIVDEVDPEKVTDLYKPPRPNQGNPPPRPNIRQKRFLDKIPKRLPPPKRVETEQEYFDDDDWERVGDYDDADATYLEFISLYNNFSRQERFEMGHKMTNMLIKCSFSGRSCYAENFTRVSDPHYGNCFTLESRLFKSRRSGPGSGLELILFLENHEYIRGITNSNGAQVMVHDVGVLPQPYEDGFAVSGGDETYIGVKLVRISRMSSPFGICNDTQQFKNRYGIKYSRSACQAICEAEATINECQCADTKREETYLKMGKYRSIPNICTTDDEVLCQFRVTKKFESNRLKCDCQDPCQEVKYAKSISSRQWPSDDYADMLFQVLCHNEGEEVCKEFEQTDKRTLSQNFVKVNIYFEDLNYQNITETQDYEFAQFISDVGGTLGLWIGISVLTVMEVIQFVVELFHHMCCVLPKRRSNMQPQKSYQK</sequence>
<dbReference type="Pfam" id="PF00858">
    <property type="entry name" value="ASC"/>
    <property type="match status" value="1"/>
</dbReference>